<dbReference type="EMBL" id="VGLS01000159">
    <property type="protein sequence ID" value="MBM3223540.1"/>
    <property type="molecule type" value="Genomic_DNA"/>
</dbReference>
<dbReference type="PANTHER" id="PTHR43615:SF1">
    <property type="entry name" value="PPDK_N DOMAIN-CONTAINING PROTEIN"/>
    <property type="match status" value="1"/>
</dbReference>
<evidence type="ECO:0000313" key="3">
    <source>
        <dbReference type="Proteomes" id="UP000712673"/>
    </source>
</evidence>
<reference evidence="2" key="1">
    <citation type="submission" date="2019-03" db="EMBL/GenBank/DDBJ databases">
        <title>Lake Tanganyika Metagenome-Assembled Genomes (MAGs).</title>
        <authorList>
            <person name="Tran P."/>
        </authorList>
    </citation>
    <scope>NUCLEOTIDE SEQUENCE</scope>
    <source>
        <strain evidence="2">K_DeepCast_65m_m2_066</strain>
    </source>
</reference>
<feature type="non-terminal residue" evidence="2">
    <location>
        <position position="830"/>
    </location>
</feature>
<feature type="domain" description="Pyruvate phosphate dikinase AMP/ATP-binding" evidence="1">
    <location>
        <begin position="59"/>
        <end position="329"/>
    </location>
</feature>
<evidence type="ECO:0000259" key="1">
    <source>
        <dbReference type="Pfam" id="PF01326"/>
    </source>
</evidence>
<dbReference type="SUPFAM" id="SSF52009">
    <property type="entry name" value="Phosphohistidine domain"/>
    <property type="match status" value="1"/>
</dbReference>
<name>A0A937W1L0_UNCTE</name>
<dbReference type="InterPro" id="IPR051549">
    <property type="entry name" value="PEP_Utilizing_Enz"/>
</dbReference>
<dbReference type="GO" id="GO:0005524">
    <property type="term" value="F:ATP binding"/>
    <property type="evidence" value="ECO:0007669"/>
    <property type="project" value="InterPro"/>
</dbReference>
<sequence length="830" mass="91603">MIRWPSVYSRPAHAWSTHNKCWPWQRSMAFSCRDAPDMVAERRPMVRSFRAAEATEVAYAGGKGATLARLFQAGLPVPPGCILSTDACAAVLAMQATPQPLGLDALRQTLLTAPCPETLAQELDAVLTTIGPAPHSWAVRSSAVREDRATASYAGVYESVLAIATEELWSAIRACWASWCTERAVAYRQQVGDTDLVPRMAVVVQHLIPAQSAGVAFTVEPVHGDRTRMVIQAAPGLGVGVVSGVVEPEQYTLTKTPDVRLLDTRLTPPAQVPLLSPDVIRDLGTLCVQLETYCGSPQDIEWAWDGTVCWIVQSRPITTLSDATNPHAEDVWSNGNLKDVLPGIVSPFTWSLMEPQLGGAMRQQYAAAGYPIPVERPLVQRFWGRPYFNISVFNEASYALYGIPPEIQAAQLGGMALPGEQALPSPSLRQRLRWLGHLLRFVGIANRALHAASTQFALVQQRWEEGQQTLPHMERTALLERMDHYAIVGQPFLLLHLHLTWAMSGNFSALRHLVARTLPQGQGDITAASLTAELVTGLGEVSSAEQSYRLWDLSRLAQQSPQVMAFLAQGSWHAWRQELAGTAFGAALQQFLATFGHRGLYEVDMANPRWREQPDYLFEVIATYARLTPAQAPFDPPAQAQKRQAAVRQVLQGLPIWRRPWFRLVLQRTQVFSRLRENSKSHLVQLIDLGRLIALRAAELLVQDGLLETTGAIFDLRAEEIKAALRGELQREALQRLLTQRRTERQQHAARHMPELFVGQQPLYAEILVTQGTVLTGLPSSPGRVTGTARVLFSPQDAARLHPGEILVAPSTDPGWTPLFLLASGLVMET</sequence>
<dbReference type="InterPro" id="IPR013815">
    <property type="entry name" value="ATP_grasp_subdomain_1"/>
</dbReference>
<dbReference type="PROSITE" id="PS50096">
    <property type="entry name" value="IQ"/>
    <property type="match status" value="1"/>
</dbReference>
<dbReference type="GO" id="GO:0016301">
    <property type="term" value="F:kinase activity"/>
    <property type="evidence" value="ECO:0007669"/>
    <property type="project" value="InterPro"/>
</dbReference>
<dbReference type="SUPFAM" id="SSF56059">
    <property type="entry name" value="Glutathione synthetase ATP-binding domain-like"/>
    <property type="match status" value="1"/>
</dbReference>
<dbReference type="InterPro" id="IPR036637">
    <property type="entry name" value="Phosphohistidine_dom_sf"/>
</dbReference>
<evidence type="ECO:0000313" key="2">
    <source>
        <dbReference type="EMBL" id="MBM3223540.1"/>
    </source>
</evidence>
<dbReference type="Gene3D" id="3.30.470.20">
    <property type="entry name" value="ATP-grasp fold, B domain"/>
    <property type="match status" value="2"/>
</dbReference>
<dbReference type="Pfam" id="PF01326">
    <property type="entry name" value="PPDK_N"/>
    <property type="match status" value="1"/>
</dbReference>
<organism evidence="2 3">
    <name type="scientific">Tectimicrobiota bacterium</name>
    <dbReference type="NCBI Taxonomy" id="2528274"/>
    <lineage>
        <taxon>Bacteria</taxon>
        <taxon>Pseudomonadati</taxon>
        <taxon>Nitrospinota/Tectimicrobiota group</taxon>
        <taxon>Candidatus Tectimicrobiota</taxon>
    </lineage>
</organism>
<dbReference type="Gene3D" id="3.50.30.10">
    <property type="entry name" value="Phosphohistidine domain"/>
    <property type="match status" value="1"/>
</dbReference>
<dbReference type="InterPro" id="IPR002192">
    <property type="entry name" value="PPDK_AMP/ATP-bd"/>
</dbReference>
<gene>
    <name evidence="2" type="ORF">FJZ47_07045</name>
</gene>
<dbReference type="PANTHER" id="PTHR43615">
    <property type="entry name" value="PHOSPHOENOLPYRUVATE SYNTHASE-RELATED"/>
    <property type="match status" value="1"/>
</dbReference>
<accession>A0A937W1L0</accession>
<dbReference type="AlphaFoldDB" id="A0A937W1L0"/>
<comment type="caution">
    <text evidence="2">The sequence shown here is derived from an EMBL/GenBank/DDBJ whole genome shotgun (WGS) entry which is preliminary data.</text>
</comment>
<protein>
    <recommendedName>
        <fullName evidence="1">Pyruvate phosphate dikinase AMP/ATP-binding domain-containing protein</fullName>
    </recommendedName>
</protein>
<proteinExistence type="predicted"/>
<dbReference type="Gene3D" id="3.30.1490.20">
    <property type="entry name" value="ATP-grasp fold, A domain"/>
    <property type="match status" value="1"/>
</dbReference>
<dbReference type="Proteomes" id="UP000712673">
    <property type="component" value="Unassembled WGS sequence"/>
</dbReference>